<dbReference type="Pfam" id="PF07332">
    <property type="entry name" value="Phage_holin_3_6"/>
    <property type="match status" value="1"/>
</dbReference>
<accession>A0ABP7KZN2</accession>
<keyword evidence="1" id="KW-0812">Transmembrane</keyword>
<keyword evidence="1" id="KW-1133">Transmembrane helix</keyword>
<evidence type="ECO:0000256" key="1">
    <source>
        <dbReference type="SAM" id="Phobius"/>
    </source>
</evidence>
<protein>
    <recommendedName>
        <fullName evidence="4">Phage holin family protein</fullName>
    </recommendedName>
</protein>
<keyword evidence="3" id="KW-1185">Reference proteome</keyword>
<dbReference type="InterPro" id="IPR009937">
    <property type="entry name" value="Phage_holin_3_6"/>
</dbReference>
<organism evidence="2 3">
    <name type="scientific">Leifsonia kafniensis</name>
    <dbReference type="NCBI Taxonomy" id="475957"/>
    <lineage>
        <taxon>Bacteria</taxon>
        <taxon>Bacillati</taxon>
        <taxon>Actinomycetota</taxon>
        <taxon>Actinomycetes</taxon>
        <taxon>Micrococcales</taxon>
        <taxon>Microbacteriaceae</taxon>
        <taxon>Leifsonia</taxon>
    </lineage>
</organism>
<reference evidence="3" key="1">
    <citation type="journal article" date="2019" name="Int. J. Syst. Evol. Microbiol.">
        <title>The Global Catalogue of Microorganisms (GCM) 10K type strain sequencing project: providing services to taxonomists for standard genome sequencing and annotation.</title>
        <authorList>
            <consortium name="The Broad Institute Genomics Platform"/>
            <consortium name="The Broad Institute Genome Sequencing Center for Infectious Disease"/>
            <person name="Wu L."/>
            <person name="Ma J."/>
        </authorList>
    </citation>
    <scope>NUCLEOTIDE SEQUENCE [LARGE SCALE GENOMIC DNA]</scope>
    <source>
        <strain evidence="3">JCM 17021</strain>
    </source>
</reference>
<feature type="transmembrane region" description="Helical" evidence="1">
    <location>
        <begin position="82"/>
        <end position="105"/>
    </location>
</feature>
<proteinExistence type="predicted"/>
<gene>
    <name evidence="2" type="ORF">GCM10022381_36270</name>
</gene>
<evidence type="ECO:0000313" key="2">
    <source>
        <dbReference type="EMBL" id="GAA3891106.1"/>
    </source>
</evidence>
<dbReference type="EMBL" id="BAABCN010000015">
    <property type="protein sequence ID" value="GAA3891106.1"/>
    <property type="molecule type" value="Genomic_DNA"/>
</dbReference>
<evidence type="ECO:0000313" key="3">
    <source>
        <dbReference type="Proteomes" id="UP001501803"/>
    </source>
</evidence>
<keyword evidence="1" id="KW-0472">Membrane</keyword>
<feature type="transmembrane region" description="Helical" evidence="1">
    <location>
        <begin position="46"/>
        <end position="76"/>
    </location>
</feature>
<evidence type="ECO:0008006" key="4">
    <source>
        <dbReference type="Google" id="ProtNLM"/>
    </source>
</evidence>
<comment type="caution">
    <text evidence="2">The sequence shown here is derived from an EMBL/GenBank/DDBJ whole genome shotgun (WGS) entry which is preliminary data.</text>
</comment>
<dbReference type="Proteomes" id="UP001501803">
    <property type="component" value="Unassembled WGS sequence"/>
</dbReference>
<sequence>MPYGGFNPKRKRGLFGLISDVPGQISTLVKAEIAAFMAEIKDKAKVLGLGIGLFVVAGAFAFFALGVFVALAVIALALVLPLWLATLIVAVVLLLIAVILVLIGINRVKVATKQDPDGIAASIHHDVEALKGVGDYGH</sequence>
<name>A0ABP7KZN2_9MICO</name>